<dbReference type="InParanoid" id="A0A059CVN4"/>
<accession>A0A059CVN4</accession>
<protein>
    <submittedName>
        <fullName evidence="1">Uncharacterized protein</fullName>
    </submittedName>
</protein>
<evidence type="ECO:0000313" key="1">
    <source>
        <dbReference type="EMBL" id="KCW81990.1"/>
    </source>
</evidence>
<sequence>MWNSKVLLGTNSCVKYPNQRHGILVNGDELGFVIQTQSGTHALPVRSPTFSRFPATTSSSPLVRTPPFTRP</sequence>
<dbReference type="EMBL" id="KK198755">
    <property type="protein sequence ID" value="KCW81990.1"/>
    <property type="molecule type" value="Genomic_DNA"/>
</dbReference>
<name>A0A059CVN4_EUCGR</name>
<proteinExistence type="predicted"/>
<gene>
    <name evidence="1" type="ORF">EUGRSUZ_C03358</name>
</gene>
<organism evidence="1">
    <name type="scientific">Eucalyptus grandis</name>
    <name type="common">Flooded gum</name>
    <dbReference type="NCBI Taxonomy" id="71139"/>
    <lineage>
        <taxon>Eukaryota</taxon>
        <taxon>Viridiplantae</taxon>
        <taxon>Streptophyta</taxon>
        <taxon>Embryophyta</taxon>
        <taxon>Tracheophyta</taxon>
        <taxon>Spermatophyta</taxon>
        <taxon>Magnoliopsida</taxon>
        <taxon>eudicotyledons</taxon>
        <taxon>Gunneridae</taxon>
        <taxon>Pentapetalae</taxon>
        <taxon>rosids</taxon>
        <taxon>malvids</taxon>
        <taxon>Myrtales</taxon>
        <taxon>Myrtaceae</taxon>
        <taxon>Myrtoideae</taxon>
        <taxon>Eucalypteae</taxon>
        <taxon>Eucalyptus</taxon>
    </lineage>
</organism>
<dbReference type="AlphaFoldDB" id="A0A059CVN4"/>
<reference evidence="1" key="1">
    <citation type="submission" date="2013-07" db="EMBL/GenBank/DDBJ databases">
        <title>The genome of Eucalyptus grandis.</title>
        <authorList>
            <person name="Schmutz J."/>
            <person name="Hayes R."/>
            <person name="Myburg A."/>
            <person name="Tuskan G."/>
            <person name="Grattapaglia D."/>
            <person name="Rokhsar D.S."/>
        </authorList>
    </citation>
    <scope>NUCLEOTIDE SEQUENCE</scope>
    <source>
        <tissue evidence="1">Leaf extractions</tissue>
    </source>
</reference>
<dbReference type="Gramene" id="KCW81990">
    <property type="protein sequence ID" value="KCW81990"/>
    <property type="gene ID" value="EUGRSUZ_C03358"/>
</dbReference>